<comment type="similarity">
    <text evidence="2">Belongs to the TDRD5 family.</text>
</comment>
<dbReference type="Gene3D" id="3.30.420.610">
    <property type="entry name" value="LOTUS domain-like"/>
    <property type="match status" value="2"/>
</dbReference>
<dbReference type="Ensembl" id="ENSMFAT00000002641.2">
    <property type="protein sequence ID" value="ENSMFAP00000028451.2"/>
    <property type="gene ID" value="ENSMFAG00000045587.2"/>
</dbReference>
<evidence type="ECO:0000256" key="3">
    <source>
        <dbReference type="ARBA" id="ARBA00013420"/>
    </source>
</evidence>
<dbReference type="GO" id="GO:0005737">
    <property type="term" value="C:cytoplasm"/>
    <property type="evidence" value="ECO:0007669"/>
    <property type="project" value="UniProtKB-SubCell"/>
</dbReference>
<feature type="compositionally biased region" description="Polar residues" evidence="10">
    <location>
        <begin position="747"/>
        <end position="773"/>
    </location>
</feature>
<dbReference type="FunFam" id="3.30.420.610:FF:000011">
    <property type="entry name" value="tudor domain-containing protein 5 isoform X3"/>
    <property type="match status" value="1"/>
</dbReference>
<dbReference type="GeneTree" id="ENSGT00940000159902"/>
<dbReference type="PANTHER" id="PTHR22948">
    <property type="entry name" value="TUDOR DOMAIN CONTAINING PROTEIN"/>
    <property type="match status" value="1"/>
</dbReference>
<evidence type="ECO:0000256" key="5">
    <source>
        <dbReference type="ARBA" id="ARBA00022490"/>
    </source>
</evidence>
<organism evidence="13 14">
    <name type="scientific">Macaca fascicularis</name>
    <name type="common">Crab-eating macaque</name>
    <name type="synonym">Cynomolgus monkey</name>
    <dbReference type="NCBI Taxonomy" id="9541"/>
    <lineage>
        <taxon>Eukaryota</taxon>
        <taxon>Metazoa</taxon>
        <taxon>Chordata</taxon>
        <taxon>Craniata</taxon>
        <taxon>Vertebrata</taxon>
        <taxon>Euteleostomi</taxon>
        <taxon>Mammalia</taxon>
        <taxon>Eutheria</taxon>
        <taxon>Euarchontoglires</taxon>
        <taxon>Primates</taxon>
        <taxon>Haplorrhini</taxon>
        <taxon>Catarrhini</taxon>
        <taxon>Cercopithecidae</taxon>
        <taxon>Cercopithecinae</taxon>
        <taxon>Macaca</taxon>
    </lineage>
</organism>
<feature type="compositionally biased region" description="Basic residues" evidence="10">
    <location>
        <begin position="30"/>
        <end position="40"/>
    </location>
</feature>
<dbReference type="InterPro" id="IPR041966">
    <property type="entry name" value="LOTUS-like"/>
</dbReference>
<keyword evidence="6" id="KW-0677">Repeat</keyword>
<dbReference type="AlphaFoldDB" id="A0A2K5VUI0"/>
<gene>
    <name evidence="13" type="primary">TDRD5</name>
</gene>
<keyword evidence="5" id="KW-0963">Cytoplasm</keyword>
<keyword evidence="4" id="KW-0217">Developmental protein</keyword>
<reference evidence="13 14" key="1">
    <citation type="submission" date="2013-03" db="EMBL/GenBank/DDBJ databases">
        <authorList>
            <person name="Warren W."/>
            <person name="Wilson R.K."/>
        </authorList>
    </citation>
    <scope>NUCLEOTIDE SEQUENCE</scope>
</reference>
<evidence type="ECO:0000256" key="10">
    <source>
        <dbReference type="SAM" id="MobiDB-lite"/>
    </source>
</evidence>
<keyword evidence="7" id="KW-0221">Differentiation</keyword>
<dbReference type="InterPro" id="IPR037982">
    <property type="entry name" value="TDRD5_LOTUS_2"/>
</dbReference>
<dbReference type="InterPro" id="IPR035437">
    <property type="entry name" value="SNase_OB-fold_sf"/>
</dbReference>
<proteinExistence type="inferred from homology"/>
<dbReference type="PROSITE" id="PS51644">
    <property type="entry name" value="HTH_OST"/>
    <property type="match status" value="2"/>
</dbReference>
<dbReference type="Pfam" id="PF12872">
    <property type="entry name" value="OST-HTH"/>
    <property type="match status" value="2"/>
</dbReference>
<evidence type="ECO:0000256" key="9">
    <source>
        <dbReference type="ARBA" id="ARBA00025363"/>
    </source>
</evidence>
<dbReference type="InterPro" id="IPR002999">
    <property type="entry name" value="Tudor"/>
</dbReference>
<evidence type="ECO:0000259" key="11">
    <source>
        <dbReference type="PROSITE" id="PS50304"/>
    </source>
</evidence>
<keyword evidence="14" id="KW-1185">Reference proteome</keyword>
<dbReference type="Proteomes" id="UP000233100">
    <property type="component" value="Chromosome 1"/>
</dbReference>
<dbReference type="CDD" id="cd09975">
    <property type="entry name" value="LOTUS_2_TDRD5"/>
    <property type="match status" value="1"/>
</dbReference>
<dbReference type="SUPFAM" id="SSF63748">
    <property type="entry name" value="Tudor/PWWP/MBT"/>
    <property type="match status" value="1"/>
</dbReference>
<keyword evidence="8" id="KW-0744">Spermatogenesis</keyword>
<dbReference type="Bgee" id="ENSMFAG00000045587">
    <property type="expression patterns" value="Expressed in adult mammalian kidney"/>
</dbReference>
<feature type="domain" description="Tudor" evidence="11">
    <location>
        <begin position="457"/>
        <end position="516"/>
    </location>
</feature>
<dbReference type="InterPro" id="IPR050621">
    <property type="entry name" value="Tudor_domain_containing"/>
</dbReference>
<dbReference type="PROSITE" id="PS50304">
    <property type="entry name" value="TUDOR"/>
    <property type="match status" value="1"/>
</dbReference>
<sequence>MISFLHISLAIPDESTKGIASLVAKQRSSHKVRNSMHKGRPSVYSGPRSHRRVPYRGRVAPILPAVVKSELKDLLALSPVLLSDFEKAFAKRFGRSFQYMQYGFLSMFEVLNAASDVISVEQTRAGSLLMLKKNVTEEKQRGCPAGKIFTQPFRMKQGSYSAGFPVAKACFSQPTSNMEPQKQIMSMEKTSKLNVVETSRLNHTEKLNQLENTFKSVIAQIGPGGTISSELKHKIKFVVSKFPEGLFISKLLGEYEVIFKEQLSPKKLGFLNVTELVGALSDILHVEFREGQQDLLVFDVDKKPLPPVQSDKKIEAKACVSSPPRNSLSTVAVKETVWNCPSKKQKEPQQKICKKPNVVVKPLQLQVETNKSQLNLAMANHDIPPDAVPDKKLCRLPPLDTSSLVGVFVEYIISPSQFYIRIYSRDSSELLEDMMIEMRRCYSNQLVSDRYVMPECFIQPGHLCCVRISEDKWWYRVIIHRVLGKQEVEVFYPDFGNIGIVQKSSLRFLKCCYTKLPAQAIPCSLAWVRPVEEHWTSKAILQFQKLCGLKPLVGVVDEYVDGILNIFLCDTSSNEDIYFHHVLRTEGHAIVCRENISSKGFSELNPLALYTKSSGGPEDIVLTELGYPSQQHYFNEDRKISPQSKESELHILDEIPTGMPCLESVTIGDDIWDENWLPLQAKMGKGGDAVSHLFTASVDGKNQYSSRKEMPQKDWCFSIPKDTWDDSWQPSGLVNGTKVVHKPEVLSAQQKNTGTNRTQKQLDINGSSDSSTLPKLEEFYTSLTQSEDQSQSEPNNSQTQPKQIQLSTAVVPRSTPAVDDSAEKPSGSVESSPEILKNEDFSSSRAVTVYKDKSQESMDQLSLILSYECQISQKLYIPRSTATAALGAAARLATSRSLLHWYPSVKRMEA</sequence>
<feature type="compositionally biased region" description="Polar residues" evidence="10">
    <location>
        <begin position="781"/>
        <end position="808"/>
    </location>
</feature>
<dbReference type="Gene3D" id="2.40.50.90">
    <property type="match status" value="1"/>
</dbReference>
<dbReference type="SMART" id="SM00333">
    <property type="entry name" value="TUDOR"/>
    <property type="match status" value="1"/>
</dbReference>
<evidence type="ECO:0000313" key="14">
    <source>
        <dbReference type="Proteomes" id="UP000233100"/>
    </source>
</evidence>
<evidence type="ECO:0000259" key="12">
    <source>
        <dbReference type="PROSITE" id="PS51644"/>
    </source>
</evidence>
<evidence type="ECO:0000256" key="1">
    <source>
        <dbReference type="ARBA" id="ARBA00004496"/>
    </source>
</evidence>
<reference evidence="13" key="2">
    <citation type="submission" date="2025-08" db="UniProtKB">
        <authorList>
            <consortium name="Ensembl"/>
        </authorList>
    </citation>
    <scope>IDENTIFICATION</scope>
</reference>
<dbReference type="GO" id="GO:0007283">
    <property type="term" value="P:spermatogenesis"/>
    <property type="evidence" value="ECO:0007669"/>
    <property type="project" value="UniProtKB-KW"/>
</dbReference>
<feature type="region of interest" description="Disordered" evidence="10">
    <location>
        <begin position="747"/>
        <end position="835"/>
    </location>
</feature>
<feature type="region of interest" description="Disordered" evidence="10">
    <location>
        <begin position="30"/>
        <end position="51"/>
    </location>
</feature>
<evidence type="ECO:0000256" key="6">
    <source>
        <dbReference type="ARBA" id="ARBA00022737"/>
    </source>
</evidence>
<feature type="domain" description="HTH OST-type" evidence="12">
    <location>
        <begin position="59"/>
        <end position="134"/>
    </location>
</feature>
<reference evidence="13" key="3">
    <citation type="submission" date="2025-09" db="UniProtKB">
        <authorList>
            <consortium name="Ensembl"/>
        </authorList>
    </citation>
    <scope>IDENTIFICATION</scope>
</reference>
<feature type="domain" description="HTH OST-type" evidence="12">
    <location>
        <begin position="227"/>
        <end position="301"/>
    </location>
</feature>
<evidence type="ECO:0000313" key="13">
    <source>
        <dbReference type="Ensembl" id="ENSMFAP00000028451.2"/>
    </source>
</evidence>
<accession>A0A2K5VUI0</accession>
<dbReference type="VEuPathDB" id="HostDB:ENSMFAG00000045587"/>
<dbReference type="Gene3D" id="2.30.30.140">
    <property type="match status" value="1"/>
</dbReference>
<evidence type="ECO:0000256" key="8">
    <source>
        <dbReference type="ARBA" id="ARBA00022871"/>
    </source>
</evidence>
<comment type="function">
    <text evidence="9">Required during spermiogenesis to participate in the repression transposable elements and prevent their mobilization, which is essential for the germline integrity. Probably acts via the piRNA metabolic process, which mediates the repression of transposable elements during meiosis by forming complexes composed of piRNAs and Piwi proteins and govern the methylation and subsequent repression of transposons. Required for chromatoid body (CB) assembly.</text>
</comment>
<dbReference type="CDD" id="cd20419">
    <property type="entry name" value="Tudor_TDRD5"/>
    <property type="match status" value="1"/>
</dbReference>
<dbReference type="InterPro" id="IPR025605">
    <property type="entry name" value="OST-HTH/LOTUS_dom"/>
</dbReference>
<dbReference type="FunFam" id="3.30.420.610:FF:000007">
    <property type="entry name" value="Tudor domain-containing protein 5"/>
    <property type="match status" value="1"/>
</dbReference>
<dbReference type="Pfam" id="PF00567">
    <property type="entry name" value="TUDOR"/>
    <property type="match status" value="1"/>
</dbReference>
<protein>
    <recommendedName>
        <fullName evidence="3">Tudor domain-containing protein 5</fullName>
    </recommendedName>
</protein>
<dbReference type="FunFam" id="2.30.30.140:FF:000051">
    <property type="entry name" value="Tudor domain-containing protein 5"/>
    <property type="match status" value="1"/>
</dbReference>
<name>A0A2K5VUI0_MACFA</name>
<evidence type="ECO:0000256" key="7">
    <source>
        <dbReference type="ARBA" id="ARBA00022782"/>
    </source>
</evidence>
<dbReference type="PANTHER" id="PTHR22948:SF19">
    <property type="entry name" value="TUDOR DOMAIN-CONTAINING PROTEIN 5"/>
    <property type="match status" value="1"/>
</dbReference>
<comment type="subcellular location">
    <subcellularLocation>
        <location evidence="1">Cytoplasm</location>
    </subcellularLocation>
</comment>
<evidence type="ECO:0000256" key="4">
    <source>
        <dbReference type="ARBA" id="ARBA00022473"/>
    </source>
</evidence>
<dbReference type="GO" id="GO:0007281">
    <property type="term" value="P:germ cell development"/>
    <property type="evidence" value="ECO:0007669"/>
    <property type="project" value="InterPro"/>
</dbReference>
<evidence type="ECO:0000256" key="2">
    <source>
        <dbReference type="ARBA" id="ARBA00010384"/>
    </source>
</evidence>
<dbReference type="CDD" id="cd09976">
    <property type="entry name" value="LOTUS_3_TDRD5"/>
    <property type="match status" value="1"/>
</dbReference>